<evidence type="ECO:0000313" key="2">
    <source>
        <dbReference type="Proteomes" id="UP000324974"/>
    </source>
</evidence>
<gene>
    <name evidence="1" type="ORF">PX52LOC_05905</name>
</gene>
<organism evidence="1 2">
    <name type="scientific">Limnoglobus roseus</name>
    <dbReference type="NCBI Taxonomy" id="2598579"/>
    <lineage>
        <taxon>Bacteria</taxon>
        <taxon>Pseudomonadati</taxon>
        <taxon>Planctomycetota</taxon>
        <taxon>Planctomycetia</taxon>
        <taxon>Gemmatales</taxon>
        <taxon>Gemmataceae</taxon>
        <taxon>Limnoglobus</taxon>
    </lineage>
</organism>
<proteinExistence type="predicted"/>
<dbReference type="RefSeq" id="WP_246173491.1">
    <property type="nucleotide sequence ID" value="NZ_CP042425.1"/>
</dbReference>
<dbReference type="KEGG" id="lrs:PX52LOC_05905"/>
<accession>A0A5C1AL38</accession>
<dbReference type="EMBL" id="CP042425">
    <property type="protein sequence ID" value="QEL18863.1"/>
    <property type="molecule type" value="Genomic_DNA"/>
</dbReference>
<dbReference type="AlphaFoldDB" id="A0A5C1AL38"/>
<protein>
    <submittedName>
        <fullName evidence="1">SMI1/KNR4 family protein</fullName>
    </submittedName>
</protein>
<evidence type="ECO:0000313" key="1">
    <source>
        <dbReference type="EMBL" id="QEL18863.1"/>
    </source>
</evidence>
<name>A0A5C1AL38_9BACT</name>
<reference evidence="2" key="1">
    <citation type="submission" date="2019-08" db="EMBL/GenBank/DDBJ databases">
        <title>Limnoglobus roseus gen. nov., sp. nov., a novel freshwater planctomycete with a giant genome from the family Gemmataceae.</title>
        <authorList>
            <person name="Kulichevskaya I.S."/>
            <person name="Naumoff D.G."/>
            <person name="Miroshnikov K."/>
            <person name="Ivanova A."/>
            <person name="Philippov D.A."/>
            <person name="Hakobyan A."/>
            <person name="Rijpstra I.C."/>
            <person name="Sinninghe Damste J.S."/>
            <person name="Liesack W."/>
            <person name="Dedysh S.N."/>
        </authorList>
    </citation>
    <scope>NUCLEOTIDE SEQUENCE [LARGE SCALE GENOMIC DNA]</scope>
    <source>
        <strain evidence="2">PX52</strain>
    </source>
</reference>
<keyword evidence="2" id="KW-1185">Reference proteome</keyword>
<dbReference type="Proteomes" id="UP000324974">
    <property type="component" value="Chromosome"/>
</dbReference>
<sequence>MTEAEWRRTTDPGAMLDFLHGRSSGRKLRLFACACCRPLFTKKDLYHGALDVAEEVAEGKAPRRRVRELELYATMAMEDGGPLTWSVSFALAPDLPKNGLNREFTDAAAGLRKGVSEEEDAARFVGLLRCVFGNPFRPVTFSPSWLTPTAVSLAEAIYTDRAFDRLPILADALQDAGCENAAILGHCRGDGVHVRGCWVVDGVLGKG</sequence>